<dbReference type="EMBL" id="JARQZJ010000121">
    <property type="protein sequence ID" value="KAK9888210.1"/>
    <property type="molecule type" value="Genomic_DNA"/>
</dbReference>
<gene>
    <name evidence="1" type="ORF">WA026_000478</name>
</gene>
<sequence length="208" mass="24903">MSSNIAKLDDIFEVLHEDHSYFLTYPTISRSQGNRKIKNRIEVTSFFHYNRDEKYVAAEKITRFFSSLRQRKIFQKLKYTIYSFMRENPALILKRIDPMYFSLYEKDKYTVVFRLAGETFPPHIVCKIFGQQYIIRSYNFPIREAQKGSNNLMKGNAKGSASNYPKKHSNWKICYVYKHDKTTKRSLKLNSYRKNTHLITWISEKYGR</sequence>
<reference evidence="1 2" key="1">
    <citation type="submission" date="2023-03" db="EMBL/GenBank/DDBJ databases">
        <title>Genome insight into feeding habits of ladybird beetles.</title>
        <authorList>
            <person name="Li H.-S."/>
            <person name="Huang Y.-H."/>
            <person name="Pang H."/>
        </authorList>
    </citation>
    <scope>NUCLEOTIDE SEQUENCE [LARGE SCALE GENOMIC DNA]</scope>
    <source>
        <strain evidence="1">SYSU_2023b</strain>
        <tissue evidence="1">Whole body</tissue>
    </source>
</reference>
<name>A0AAW1V3Z1_9CUCU</name>
<protein>
    <submittedName>
        <fullName evidence="1">Uncharacterized protein</fullName>
    </submittedName>
</protein>
<dbReference type="PANTHER" id="PTHR33504:SF2">
    <property type="entry name" value="PROTEIN MFI"/>
    <property type="match status" value="1"/>
</dbReference>
<evidence type="ECO:0000313" key="1">
    <source>
        <dbReference type="EMBL" id="KAK9888210.1"/>
    </source>
</evidence>
<accession>A0AAW1V3Z1</accession>
<dbReference type="Proteomes" id="UP001431783">
    <property type="component" value="Unassembled WGS sequence"/>
</dbReference>
<evidence type="ECO:0000313" key="2">
    <source>
        <dbReference type="Proteomes" id="UP001431783"/>
    </source>
</evidence>
<organism evidence="1 2">
    <name type="scientific">Henosepilachna vigintioctopunctata</name>
    <dbReference type="NCBI Taxonomy" id="420089"/>
    <lineage>
        <taxon>Eukaryota</taxon>
        <taxon>Metazoa</taxon>
        <taxon>Ecdysozoa</taxon>
        <taxon>Arthropoda</taxon>
        <taxon>Hexapoda</taxon>
        <taxon>Insecta</taxon>
        <taxon>Pterygota</taxon>
        <taxon>Neoptera</taxon>
        <taxon>Endopterygota</taxon>
        <taxon>Coleoptera</taxon>
        <taxon>Polyphaga</taxon>
        <taxon>Cucujiformia</taxon>
        <taxon>Coccinelloidea</taxon>
        <taxon>Coccinellidae</taxon>
        <taxon>Epilachninae</taxon>
        <taxon>Epilachnini</taxon>
        <taxon>Henosepilachna</taxon>
    </lineage>
</organism>
<keyword evidence="2" id="KW-1185">Reference proteome</keyword>
<dbReference type="PANTHER" id="PTHR33504">
    <property type="entry name" value="NADH DEHYDROGENASE (UBIQUINONE) 1 BETA SUBCOMPLEX, 4"/>
    <property type="match status" value="1"/>
</dbReference>
<proteinExistence type="predicted"/>
<dbReference type="AlphaFoldDB" id="A0AAW1V3Z1"/>
<comment type="caution">
    <text evidence="1">The sequence shown here is derived from an EMBL/GenBank/DDBJ whole genome shotgun (WGS) entry which is preliminary data.</text>
</comment>